<dbReference type="KEGG" id="fcy:FRACYDRAFT_172465"/>
<dbReference type="InParanoid" id="A0A1E7F0L7"/>
<gene>
    <name evidence="2" type="ORF">FRACYDRAFT_172465</name>
</gene>
<dbReference type="Proteomes" id="UP000095751">
    <property type="component" value="Unassembled WGS sequence"/>
</dbReference>
<dbReference type="Pfam" id="PF01535">
    <property type="entry name" value="PPR"/>
    <property type="match status" value="1"/>
</dbReference>
<dbReference type="InterPro" id="IPR051222">
    <property type="entry name" value="PPR/CCM1_RNA-binding"/>
</dbReference>
<dbReference type="InterPro" id="IPR011990">
    <property type="entry name" value="TPR-like_helical_dom_sf"/>
</dbReference>
<dbReference type="OrthoDB" id="185373at2759"/>
<evidence type="ECO:0000256" key="1">
    <source>
        <dbReference type="ARBA" id="ARBA00022737"/>
    </source>
</evidence>
<keyword evidence="3" id="KW-1185">Reference proteome</keyword>
<sequence length="391" mass="44586">MVEKYNKGDSDLSPNARCFNAVISSYAKSALPGAAQRAEILLDKLDGLYMSGLEEAKPNSFNYNSLITAWANCRPQDHENDYEFCSARKAQEILERMEQCYAAGDLSCKPTTISYNAVIDAYAKSSREDAAERAEQILRRMGHLYKEGRADIRPNTRSFNTVINAWAKSGRGDEAAEKAQDLLDMMTRLYEEGNNDTVRPDVHTFCTVINAFARSQLRYKAERANNLFRTMKDAYEMDENGGRKNKNGHLRPNVVAVNAVMNACAYTAGGDIQEQNRAMEIAHKRLKDLEDSDYGSPDQITYGTFLKVCANQMPECNSRQQIIENIFQKSTRDGQVGNLVLQQLQIMGPSDLYFQLTGHYVEDNIQMEDLPKEWWCNVVEDKWRRRRHVDY</sequence>
<evidence type="ECO:0000313" key="3">
    <source>
        <dbReference type="Proteomes" id="UP000095751"/>
    </source>
</evidence>
<organism evidence="2 3">
    <name type="scientific">Fragilariopsis cylindrus CCMP1102</name>
    <dbReference type="NCBI Taxonomy" id="635003"/>
    <lineage>
        <taxon>Eukaryota</taxon>
        <taxon>Sar</taxon>
        <taxon>Stramenopiles</taxon>
        <taxon>Ochrophyta</taxon>
        <taxon>Bacillariophyta</taxon>
        <taxon>Bacillariophyceae</taxon>
        <taxon>Bacillariophycidae</taxon>
        <taxon>Bacillariales</taxon>
        <taxon>Bacillariaceae</taxon>
        <taxon>Fragilariopsis</taxon>
    </lineage>
</organism>
<keyword evidence="1" id="KW-0677">Repeat</keyword>
<dbReference type="Gene3D" id="1.25.40.10">
    <property type="entry name" value="Tetratricopeptide repeat domain"/>
    <property type="match status" value="2"/>
</dbReference>
<accession>A0A1E7F0L7</accession>
<dbReference type="InterPro" id="IPR002885">
    <property type="entry name" value="PPR_rpt"/>
</dbReference>
<evidence type="ECO:0008006" key="4">
    <source>
        <dbReference type="Google" id="ProtNLM"/>
    </source>
</evidence>
<name>A0A1E7F0L7_9STRA</name>
<dbReference type="Pfam" id="PF13812">
    <property type="entry name" value="PPR_3"/>
    <property type="match status" value="1"/>
</dbReference>
<evidence type="ECO:0000313" key="2">
    <source>
        <dbReference type="EMBL" id="OEU11636.1"/>
    </source>
</evidence>
<dbReference type="PANTHER" id="PTHR47942:SF63">
    <property type="entry name" value="PENTATRICOPEPTIDE REPEAT-CONTAINING PROTEIN"/>
    <property type="match status" value="1"/>
</dbReference>
<proteinExistence type="predicted"/>
<dbReference type="AlphaFoldDB" id="A0A1E7F0L7"/>
<reference evidence="2 3" key="1">
    <citation type="submission" date="2016-09" db="EMBL/GenBank/DDBJ databases">
        <title>Extensive genetic diversity and differential bi-allelic expression allows diatom success in the polar Southern Ocean.</title>
        <authorList>
            <consortium name="DOE Joint Genome Institute"/>
            <person name="Mock T."/>
            <person name="Otillar R.P."/>
            <person name="Strauss J."/>
            <person name="Dupont C."/>
            <person name="Frickenhaus S."/>
            <person name="Maumus F."/>
            <person name="Mcmullan M."/>
            <person name="Sanges R."/>
            <person name="Schmutz J."/>
            <person name="Toseland A."/>
            <person name="Valas R."/>
            <person name="Veluchamy A."/>
            <person name="Ward B.J."/>
            <person name="Allen A."/>
            <person name="Barry K."/>
            <person name="Falciatore A."/>
            <person name="Ferrante M."/>
            <person name="Fortunato A.E."/>
            <person name="Gloeckner G."/>
            <person name="Gruber A."/>
            <person name="Hipkin R."/>
            <person name="Janech M."/>
            <person name="Kroth P."/>
            <person name="Leese F."/>
            <person name="Lindquist E."/>
            <person name="Lyon B.R."/>
            <person name="Martin J."/>
            <person name="Mayer C."/>
            <person name="Parker M."/>
            <person name="Quesneville H."/>
            <person name="Raymond J."/>
            <person name="Uhlig C."/>
            <person name="Valentin K.U."/>
            <person name="Worden A.Z."/>
            <person name="Armbrust E.V."/>
            <person name="Bowler C."/>
            <person name="Green B."/>
            <person name="Moulton V."/>
            <person name="Van Oosterhout C."/>
            <person name="Grigoriev I."/>
        </authorList>
    </citation>
    <scope>NUCLEOTIDE SEQUENCE [LARGE SCALE GENOMIC DNA]</scope>
    <source>
        <strain evidence="2 3">CCMP1102</strain>
    </source>
</reference>
<protein>
    <recommendedName>
        <fullName evidence="4">Pentacotripeptide-repeat region of PRORP domain-containing protein</fullName>
    </recommendedName>
</protein>
<dbReference type="PANTHER" id="PTHR47942">
    <property type="entry name" value="TETRATRICOPEPTIDE REPEAT (TPR)-LIKE SUPERFAMILY PROTEIN-RELATED"/>
    <property type="match status" value="1"/>
</dbReference>
<dbReference type="EMBL" id="KV784366">
    <property type="protein sequence ID" value="OEU11636.1"/>
    <property type="molecule type" value="Genomic_DNA"/>
</dbReference>